<dbReference type="SMART" id="SM00382">
    <property type="entry name" value="AAA"/>
    <property type="match status" value="1"/>
</dbReference>
<keyword evidence="7" id="KW-0547">Nucleotide-binding</keyword>
<dbReference type="GO" id="GO:0005886">
    <property type="term" value="C:plasma membrane"/>
    <property type="evidence" value="ECO:0007669"/>
    <property type="project" value="UniProtKB-SubCell"/>
</dbReference>
<dbReference type="Pfam" id="PF00005">
    <property type="entry name" value="ABC_tran"/>
    <property type="match status" value="1"/>
</dbReference>
<dbReference type="SUPFAM" id="SSF52540">
    <property type="entry name" value="P-loop containing nucleoside triphosphate hydrolases"/>
    <property type="match status" value="1"/>
</dbReference>
<keyword evidence="6 11" id="KW-0812">Transmembrane</keyword>
<dbReference type="InterPro" id="IPR003439">
    <property type="entry name" value="ABC_transporter-like_ATP-bd"/>
</dbReference>
<dbReference type="PANTHER" id="PTHR43394:SF1">
    <property type="entry name" value="ATP-BINDING CASSETTE SUB-FAMILY B MEMBER 10, MITOCHONDRIAL"/>
    <property type="match status" value="1"/>
</dbReference>
<reference evidence="14 15" key="1">
    <citation type="submission" date="2015-03" db="EMBL/GenBank/DDBJ databases">
        <authorList>
            <person name="Hassan Y.I."/>
            <person name="Lepp D."/>
            <person name="Li X.-Z."/>
            <person name="Zhou T."/>
        </authorList>
    </citation>
    <scope>NUCLEOTIDE SEQUENCE [LARGE SCALE GENOMIC DNA]</scope>
    <source>
        <strain evidence="14 15">BD-c194</strain>
    </source>
</reference>
<feature type="domain" description="ABC transmembrane type-1" evidence="13">
    <location>
        <begin position="47"/>
        <end position="336"/>
    </location>
</feature>
<feature type="transmembrane region" description="Helical" evidence="11">
    <location>
        <begin position="278"/>
        <end position="295"/>
    </location>
</feature>
<dbReference type="RefSeq" id="WP_046110455.1">
    <property type="nucleotide sequence ID" value="NZ_JZEX01000185.1"/>
</dbReference>
<dbReference type="InterPro" id="IPR017871">
    <property type="entry name" value="ABC_transporter-like_CS"/>
</dbReference>
<name>A0A0F5FDF3_9HYPH</name>
<accession>A0A0F5FDF3</accession>
<dbReference type="PATRIC" id="fig|443610.3.peg.2339"/>
<evidence type="ECO:0000256" key="7">
    <source>
        <dbReference type="ARBA" id="ARBA00022741"/>
    </source>
</evidence>
<evidence type="ECO:0000256" key="10">
    <source>
        <dbReference type="ARBA" id="ARBA00023136"/>
    </source>
</evidence>
<dbReference type="InterPro" id="IPR027417">
    <property type="entry name" value="P-loop_NTPase"/>
</dbReference>
<evidence type="ECO:0000259" key="13">
    <source>
        <dbReference type="PROSITE" id="PS50929"/>
    </source>
</evidence>
<evidence type="ECO:0000259" key="12">
    <source>
        <dbReference type="PROSITE" id="PS50893"/>
    </source>
</evidence>
<dbReference type="PROSITE" id="PS50929">
    <property type="entry name" value="ABC_TM1F"/>
    <property type="match status" value="1"/>
</dbReference>
<evidence type="ECO:0000256" key="8">
    <source>
        <dbReference type="ARBA" id="ARBA00022840"/>
    </source>
</evidence>
<feature type="domain" description="ABC transporter" evidence="12">
    <location>
        <begin position="370"/>
        <end position="606"/>
    </location>
</feature>
<evidence type="ECO:0000256" key="2">
    <source>
        <dbReference type="ARBA" id="ARBA00005417"/>
    </source>
</evidence>
<keyword evidence="10 11" id="KW-0472">Membrane</keyword>
<feature type="transmembrane region" description="Helical" evidence="11">
    <location>
        <begin position="89"/>
        <end position="107"/>
    </location>
</feature>
<dbReference type="Pfam" id="PF00664">
    <property type="entry name" value="ABC_membrane"/>
    <property type="match status" value="1"/>
</dbReference>
<feature type="transmembrane region" description="Helical" evidence="11">
    <location>
        <begin position="163"/>
        <end position="185"/>
    </location>
</feature>
<dbReference type="PROSITE" id="PS00211">
    <property type="entry name" value="ABC_TRANSPORTER_1"/>
    <property type="match status" value="1"/>
</dbReference>
<dbReference type="CDD" id="cd18542">
    <property type="entry name" value="ABC_6TM_YknU_like"/>
    <property type="match status" value="1"/>
</dbReference>
<evidence type="ECO:0000256" key="4">
    <source>
        <dbReference type="ARBA" id="ARBA00022475"/>
    </source>
</evidence>
<dbReference type="SUPFAM" id="SSF90123">
    <property type="entry name" value="ABC transporter transmembrane region"/>
    <property type="match status" value="1"/>
</dbReference>
<dbReference type="PANTHER" id="PTHR43394">
    <property type="entry name" value="ATP-DEPENDENT PERMEASE MDL1, MITOCHONDRIAL"/>
    <property type="match status" value="1"/>
</dbReference>
<comment type="caution">
    <text evidence="14">The sequence shown here is derived from an EMBL/GenBank/DDBJ whole genome shotgun (WGS) entry which is preliminary data.</text>
</comment>
<dbReference type="Proteomes" id="UP000033632">
    <property type="component" value="Unassembled WGS sequence"/>
</dbReference>
<sequence length="623" mass="67901">MSSDAIGSARRRGNPLAHVEAAGWGRGLGTLLRITRMTLRHPWQVSIAIGSTIVAAGLQLMIPLLLGRAVDETQAAFTGGAAGAAAEEALWMTALVLLIVSILRGLFTMSQNYYSESVGHHIGYELRLACYEKIQRLSFSFHDQVHSGDLITIGMLDLEGVRMFFSTALVRVVLLSILIGVGAYLLLSTDLLLGLVALSFVPFVAWRSSVTQLRLRSTWLDLQERLSVLTRVMEENLGGIRVVRAFAAQLHEMGKFDKASKSALSLAHERVGIRVRNTSAMTFSFFLSMGLVLWFGGIKVMAGEISVGTLASFLTFMTILQMPVRQLGLMVNSFARASTCGSRLFGLLDLDIAVKDAPDAKPLVVTEGTLRFENVDFAYPAQEARPVLKGVSFTGRRGETIGIVGPPGSGKSTIAHLIPRFYDVTGGRITLDGQDIRKATLATLRKAVAVVQQDSFLFTTTIENNIAYGDPWAKERRIERAAESAQLHNYVLGLPSAYGTVVGERGVSLSGGQRQRLSIARALMLQPAVMVFDDSTAAIDAATEQRIRAAMRKYAEDRLTIIIAHRLSSLMHADQILFIENGEIVERGTHEELLALGGRYKALYDLQVRPGDDVLNEVQGAAQ</sequence>
<feature type="transmembrane region" description="Helical" evidence="11">
    <location>
        <begin position="45"/>
        <end position="69"/>
    </location>
</feature>
<dbReference type="PROSITE" id="PS50893">
    <property type="entry name" value="ABC_TRANSPORTER_2"/>
    <property type="match status" value="1"/>
</dbReference>
<keyword evidence="5" id="KW-0762">Sugar transport</keyword>
<dbReference type="AlphaFoldDB" id="A0A0F5FDF3"/>
<dbReference type="OrthoDB" id="9804259at2"/>
<dbReference type="EMBL" id="JZEX01000185">
    <property type="protein sequence ID" value="KKB06954.1"/>
    <property type="molecule type" value="Genomic_DNA"/>
</dbReference>
<keyword evidence="4" id="KW-1003">Cell membrane</keyword>
<evidence type="ECO:0000256" key="9">
    <source>
        <dbReference type="ARBA" id="ARBA00022989"/>
    </source>
</evidence>
<comment type="subcellular location">
    <subcellularLocation>
        <location evidence="1">Cell membrane</location>
        <topology evidence="1">Multi-pass membrane protein</topology>
    </subcellularLocation>
</comment>
<keyword evidence="3" id="KW-0813">Transport</keyword>
<proteinExistence type="inferred from homology"/>
<feature type="transmembrane region" description="Helical" evidence="11">
    <location>
        <begin position="191"/>
        <end position="210"/>
    </location>
</feature>
<dbReference type="FunFam" id="3.40.50.300:FF:000221">
    <property type="entry name" value="Multidrug ABC transporter ATP-binding protein"/>
    <property type="match status" value="1"/>
</dbReference>
<evidence type="ECO:0000256" key="11">
    <source>
        <dbReference type="SAM" id="Phobius"/>
    </source>
</evidence>
<dbReference type="Gene3D" id="3.40.50.300">
    <property type="entry name" value="P-loop containing nucleotide triphosphate hydrolases"/>
    <property type="match status" value="1"/>
</dbReference>
<evidence type="ECO:0000256" key="6">
    <source>
        <dbReference type="ARBA" id="ARBA00022692"/>
    </source>
</evidence>
<gene>
    <name evidence="14" type="ORF">VE25_20090</name>
</gene>
<dbReference type="GO" id="GO:0016887">
    <property type="term" value="F:ATP hydrolysis activity"/>
    <property type="evidence" value="ECO:0007669"/>
    <property type="project" value="InterPro"/>
</dbReference>
<protein>
    <submittedName>
        <fullName evidence="14">Multidrug ABC transporter</fullName>
    </submittedName>
</protein>
<dbReference type="InterPro" id="IPR036640">
    <property type="entry name" value="ABC1_TM_sf"/>
</dbReference>
<dbReference type="InterPro" id="IPR003593">
    <property type="entry name" value="AAA+_ATPase"/>
</dbReference>
<dbReference type="Gene3D" id="1.20.1560.10">
    <property type="entry name" value="ABC transporter type 1, transmembrane domain"/>
    <property type="match status" value="1"/>
</dbReference>
<dbReference type="GO" id="GO:0005524">
    <property type="term" value="F:ATP binding"/>
    <property type="evidence" value="ECO:0007669"/>
    <property type="project" value="UniProtKB-KW"/>
</dbReference>
<dbReference type="InterPro" id="IPR011527">
    <property type="entry name" value="ABC1_TM_dom"/>
</dbReference>
<evidence type="ECO:0000256" key="5">
    <source>
        <dbReference type="ARBA" id="ARBA00022597"/>
    </source>
</evidence>
<comment type="similarity">
    <text evidence="2">Belongs to the ABC transporter superfamily.</text>
</comment>
<dbReference type="GO" id="GO:0015421">
    <property type="term" value="F:ABC-type oligopeptide transporter activity"/>
    <property type="evidence" value="ECO:0007669"/>
    <property type="project" value="TreeGrafter"/>
</dbReference>
<keyword evidence="15" id="KW-1185">Reference proteome</keyword>
<evidence type="ECO:0000313" key="14">
    <source>
        <dbReference type="EMBL" id="KKB06954.1"/>
    </source>
</evidence>
<keyword evidence="8" id="KW-0067">ATP-binding</keyword>
<organism evidence="14 15">
    <name type="scientific">Devosia geojensis</name>
    <dbReference type="NCBI Taxonomy" id="443610"/>
    <lineage>
        <taxon>Bacteria</taxon>
        <taxon>Pseudomonadati</taxon>
        <taxon>Pseudomonadota</taxon>
        <taxon>Alphaproteobacteria</taxon>
        <taxon>Hyphomicrobiales</taxon>
        <taxon>Devosiaceae</taxon>
        <taxon>Devosia</taxon>
    </lineage>
</organism>
<dbReference type="InterPro" id="IPR039421">
    <property type="entry name" value="Type_1_exporter"/>
</dbReference>
<evidence type="ECO:0000256" key="3">
    <source>
        <dbReference type="ARBA" id="ARBA00022448"/>
    </source>
</evidence>
<dbReference type="STRING" id="443610.VE25_20090"/>
<evidence type="ECO:0000313" key="15">
    <source>
        <dbReference type="Proteomes" id="UP000033632"/>
    </source>
</evidence>
<evidence type="ECO:0000256" key="1">
    <source>
        <dbReference type="ARBA" id="ARBA00004651"/>
    </source>
</evidence>
<keyword evidence="9 11" id="KW-1133">Transmembrane helix</keyword>